<feature type="region of interest" description="Disordered" evidence="2">
    <location>
        <begin position="75"/>
        <end position="109"/>
    </location>
</feature>
<protein>
    <recommendedName>
        <fullName evidence="5">LisH domain-containing protein</fullName>
    </recommendedName>
</protein>
<evidence type="ECO:0000313" key="3">
    <source>
        <dbReference type="EMBL" id="TVU44265.1"/>
    </source>
</evidence>
<dbReference type="SUPFAM" id="SSF50978">
    <property type="entry name" value="WD40 repeat-like"/>
    <property type="match status" value="1"/>
</dbReference>
<evidence type="ECO:0000256" key="2">
    <source>
        <dbReference type="SAM" id="MobiDB-lite"/>
    </source>
</evidence>
<feature type="region of interest" description="Disordered" evidence="2">
    <location>
        <begin position="377"/>
        <end position="476"/>
    </location>
</feature>
<feature type="repeat" description="WD" evidence="1">
    <location>
        <begin position="810"/>
        <end position="842"/>
    </location>
</feature>
<dbReference type="Pfam" id="PF00400">
    <property type="entry name" value="WD40"/>
    <property type="match status" value="5"/>
</dbReference>
<evidence type="ECO:0000313" key="4">
    <source>
        <dbReference type="Proteomes" id="UP000324897"/>
    </source>
</evidence>
<dbReference type="AlphaFoldDB" id="A0A5J9W8K7"/>
<dbReference type="Pfam" id="PF08513">
    <property type="entry name" value="LisH"/>
    <property type="match status" value="1"/>
</dbReference>
<dbReference type="Gene3D" id="2.130.10.10">
    <property type="entry name" value="YVTN repeat-like/Quinoprotein amine dehydrogenase"/>
    <property type="match status" value="2"/>
</dbReference>
<keyword evidence="1" id="KW-0853">WD repeat</keyword>
<dbReference type="InterPro" id="IPR036322">
    <property type="entry name" value="WD40_repeat_dom_sf"/>
</dbReference>
<dbReference type="InterPro" id="IPR001680">
    <property type="entry name" value="WD40_rpt"/>
</dbReference>
<dbReference type="InterPro" id="IPR044716">
    <property type="entry name" value="LEUNIG-like"/>
</dbReference>
<dbReference type="GO" id="GO:0003714">
    <property type="term" value="F:transcription corepressor activity"/>
    <property type="evidence" value="ECO:0007669"/>
    <property type="project" value="InterPro"/>
</dbReference>
<dbReference type="PANTHER" id="PTHR44376:SF11">
    <property type="entry name" value="OS03G0860900 PROTEIN"/>
    <property type="match status" value="1"/>
</dbReference>
<evidence type="ECO:0000256" key="1">
    <source>
        <dbReference type="PROSITE-ProRule" id="PRU00221"/>
    </source>
</evidence>
<dbReference type="EMBL" id="RWGY01000004">
    <property type="protein sequence ID" value="TVU44265.1"/>
    <property type="molecule type" value="Genomic_DNA"/>
</dbReference>
<dbReference type="PROSITE" id="PS50294">
    <property type="entry name" value="WD_REPEATS_REGION"/>
    <property type="match status" value="3"/>
</dbReference>
<dbReference type="OrthoDB" id="5600002at2759"/>
<proteinExistence type="predicted"/>
<feature type="repeat" description="WD" evidence="1">
    <location>
        <begin position="557"/>
        <end position="598"/>
    </location>
</feature>
<feature type="non-terminal residue" evidence="3">
    <location>
        <position position="1"/>
    </location>
</feature>
<dbReference type="InterPro" id="IPR006594">
    <property type="entry name" value="LisH"/>
</dbReference>
<reference evidence="3 4" key="1">
    <citation type="journal article" date="2019" name="Sci. Rep.">
        <title>A high-quality genome of Eragrostis curvula grass provides insights into Poaceae evolution and supports new strategies to enhance forage quality.</title>
        <authorList>
            <person name="Carballo J."/>
            <person name="Santos B.A.C.M."/>
            <person name="Zappacosta D."/>
            <person name="Garbus I."/>
            <person name="Selva J.P."/>
            <person name="Gallo C.A."/>
            <person name="Diaz A."/>
            <person name="Albertini E."/>
            <person name="Caccamo M."/>
            <person name="Echenique V."/>
        </authorList>
    </citation>
    <scope>NUCLEOTIDE SEQUENCE [LARGE SCALE GENOMIC DNA]</scope>
    <source>
        <strain evidence="4">cv. Victoria</strain>
        <tissue evidence="3">Leaf</tissue>
    </source>
</reference>
<dbReference type="PROSITE" id="PS50896">
    <property type="entry name" value="LISH"/>
    <property type="match status" value="1"/>
</dbReference>
<organism evidence="3 4">
    <name type="scientific">Eragrostis curvula</name>
    <name type="common">weeping love grass</name>
    <dbReference type="NCBI Taxonomy" id="38414"/>
    <lineage>
        <taxon>Eukaryota</taxon>
        <taxon>Viridiplantae</taxon>
        <taxon>Streptophyta</taxon>
        <taxon>Embryophyta</taxon>
        <taxon>Tracheophyta</taxon>
        <taxon>Spermatophyta</taxon>
        <taxon>Magnoliopsida</taxon>
        <taxon>Liliopsida</taxon>
        <taxon>Poales</taxon>
        <taxon>Poaceae</taxon>
        <taxon>PACMAD clade</taxon>
        <taxon>Chloridoideae</taxon>
        <taxon>Eragrostideae</taxon>
        <taxon>Eragrostidinae</taxon>
        <taxon>Eragrostis</taxon>
    </lineage>
</organism>
<dbReference type="SMART" id="SM00320">
    <property type="entry name" value="WD40"/>
    <property type="match status" value="6"/>
</dbReference>
<dbReference type="PROSITE" id="PS50082">
    <property type="entry name" value="WD_REPEATS_2"/>
    <property type="match status" value="4"/>
</dbReference>
<name>A0A5J9W8K7_9POAL</name>
<keyword evidence="4" id="KW-1185">Reference proteome</keyword>
<accession>A0A5J9W8K7</accession>
<feature type="repeat" description="WD" evidence="1">
    <location>
        <begin position="599"/>
        <end position="631"/>
    </location>
</feature>
<gene>
    <name evidence="3" type="ORF">EJB05_03701</name>
</gene>
<feature type="compositionally biased region" description="Polar residues" evidence="2">
    <location>
        <begin position="441"/>
        <end position="456"/>
    </location>
</feature>
<dbReference type="Gramene" id="TVU44265">
    <property type="protein sequence ID" value="TVU44265"/>
    <property type="gene ID" value="EJB05_03701"/>
</dbReference>
<feature type="repeat" description="WD" evidence="1">
    <location>
        <begin position="642"/>
        <end position="684"/>
    </location>
</feature>
<dbReference type="CDD" id="cd00200">
    <property type="entry name" value="WD40"/>
    <property type="match status" value="1"/>
</dbReference>
<sequence length="842" mass="92049">MSCGPAWRDVAVRRVRIAVDELDLTEEELDLTGCDDQGGHPWSFSSSGLGRDERRNWEDLLLVLLVHSLSATPQLERREQCSPPSAGLPLDSSPIQSNPRLPWRGPTGRPIRSNPRCRLDVYIYDYLMKRNLQATAKAFISEGKVATDPVAIDAPGGFLFEWWSIFWDIFHSTSATKSSSSSSVSLNNNNPMSRLQMLQQHHSPHPGSDVSAALASKMMQDRLRHPNPDHHLLDANTRMALLTKSPHPNNHQSHSGPLPMQQQIHPRNQQQLDAKPDVAIPPRTDPSSLYGPGMMQSKPGLLAAGLNQGVGSVPLKGWPLTVSTYSVPFAYFSALDTKTSIMHSGVPGIDQLRSNLGAQKQLMPSSNQFQLLSPQQQLIAQAQTQNDITRMSSPAPSGSPNVRSDDPDYFMKLKMAQMQQSSGHRVTELPHQQNSRKRKPTSSGAANSTGTGNTVGLSPPSTPSTHTPGGGAPVASNANIIQKGSMICGADGTSGLGSSSNQMDNLDSFVDFDDNVDSFLSNDDGDGRDMFAALKKGSLEHNSESLNSLSLSEVGNNRTSNNKVVCCHFSTDGKLLASAGHEKKVFLWNMDNFKMDTKIEDHTNFITDIRFKTNSTQLATSSSDGTVRLWNAADENGALQTFHGHSSHVTSVDFHPRLTEHLCSCDDNGEIRFWTVGQSASSNVFRMKQGGNGRVRFQPRNGQLLAVAAGSMLNIFDVEKQANLHSPPKGHNSEINCVCWDGSGEYLASVSQDTVKVWSIATGTYIHELRSHGNQYQSCIFHPRYPKVLIVGGYQTLELWSLADSQRNPIQAHEGLVAALAQSPLTGMIASASHDRYVKLWK</sequence>
<dbReference type="Proteomes" id="UP000324897">
    <property type="component" value="Chromosome 5"/>
</dbReference>
<dbReference type="PANTHER" id="PTHR44376">
    <property type="entry name" value="TRANSCRIPTIONAL REGULATOR OF FILAMENTOUS GROWTH FLO8"/>
    <property type="match status" value="1"/>
</dbReference>
<evidence type="ECO:0008006" key="5">
    <source>
        <dbReference type="Google" id="ProtNLM"/>
    </source>
</evidence>
<feature type="compositionally biased region" description="Polar residues" evidence="2">
    <location>
        <begin position="386"/>
        <end position="402"/>
    </location>
</feature>
<comment type="caution">
    <text evidence="3">The sequence shown here is derived from an EMBL/GenBank/DDBJ whole genome shotgun (WGS) entry which is preliminary data.</text>
</comment>
<dbReference type="InterPro" id="IPR015943">
    <property type="entry name" value="WD40/YVTN_repeat-like_dom_sf"/>
</dbReference>